<dbReference type="AlphaFoldDB" id="A0A151P7V6"/>
<gene>
    <name evidence="1" type="ORF">Y1Q_0014639</name>
</gene>
<accession>A0A151P7V6</accession>
<sequence>MRNEQDWKGYDNVLQRDIYVVLALLTGAKASRNPGCILKGSTALSGLWLCDVEAPHNNMKCLSYRYT</sequence>
<keyword evidence="2" id="KW-1185">Reference proteome</keyword>
<reference evidence="1 2" key="1">
    <citation type="journal article" date="2012" name="Genome Biol.">
        <title>Sequencing three crocodilian genomes to illuminate the evolution of archosaurs and amniotes.</title>
        <authorList>
            <person name="St John J.A."/>
            <person name="Braun E.L."/>
            <person name="Isberg S.R."/>
            <person name="Miles L.G."/>
            <person name="Chong A.Y."/>
            <person name="Gongora J."/>
            <person name="Dalzell P."/>
            <person name="Moran C."/>
            <person name="Bed'hom B."/>
            <person name="Abzhanov A."/>
            <person name="Burgess S.C."/>
            <person name="Cooksey A.M."/>
            <person name="Castoe T.A."/>
            <person name="Crawford N.G."/>
            <person name="Densmore L.D."/>
            <person name="Drew J.C."/>
            <person name="Edwards S.V."/>
            <person name="Faircloth B.C."/>
            <person name="Fujita M.K."/>
            <person name="Greenwold M.J."/>
            <person name="Hoffmann F.G."/>
            <person name="Howard J.M."/>
            <person name="Iguchi T."/>
            <person name="Janes D.E."/>
            <person name="Khan S.Y."/>
            <person name="Kohno S."/>
            <person name="de Koning A.J."/>
            <person name="Lance S.L."/>
            <person name="McCarthy F.M."/>
            <person name="McCormack J.E."/>
            <person name="Merchant M.E."/>
            <person name="Peterson D.G."/>
            <person name="Pollock D.D."/>
            <person name="Pourmand N."/>
            <person name="Raney B.J."/>
            <person name="Roessler K.A."/>
            <person name="Sanford J.R."/>
            <person name="Sawyer R.H."/>
            <person name="Schmidt C.J."/>
            <person name="Triplett E.W."/>
            <person name="Tuberville T.D."/>
            <person name="Venegas-Anaya M."/>
            <person name="Howard J.T."/>
            <person name="Jarvis E.D."/>
            <person name="Guillette L.J.Jr."/>
            <person name="Glenn T.C."/>
            <person name="Green R.E."/>
            <person name="Ray D.A."/>
        </authorList>
    </citation>
    <scope>NUCLEOTIDE SEQUENCE [LARGE SCALE GENOMIC DNA]</scope>
    <source>
        <strain evidence="1">KSC_2009_1</strain>
    </source>
</reference>
<dbReference type="EMBL" id="AKHW03000629">
    <property type="protein sequence ID" value="KYO45171.1"/>
    <property type="molecule type" value="Genomic_DNA"/>
</dbReference>
<dbReference type="Proteomes" id="UP000050525">
    <property type="component" value="Unassembled WGS sequence"/>
</dbReference>
<proteinExistence type="predicted"/>
<protein>
    <submittedName>
        <fullName evidence="1">Uncharacterized protein</fullName>
    </submittedName>
</protein>
<organism evidence="1 2">
    <name type="scientific">Alligator mississippiensis</name>
    <name type="common">American alligator</name>
    <dbReference type="NCBI Taxonomy" id="8496"/>
    <lineage>
        <taxon>Eukaryota</taxon>
        <taxon>Metazoa</taxon>
        <taxon>Chordata</taxon>
        <taxon>Craniata</taxon>
        <taxon>Vertebrata</taxon>
        <taxon>Euteleostomi</taxon>
        <taxon>Archelosauria</taxon>
        <taxon>Archosauria</taxon>
        <taxon>Crocodylia</taxon>
        <taxon>Alligatoridae</taxon>
        <taxon>Alligatorinae</taxon>
        <taxon>Alligator</taxon>
    </lineage>
</organism>
<name>A0A151P7V6_ALLMI</name>
<comment type="caution">
    <text evidence="1">The sequence shown here is derived from an EMBL/GenBank/DDBJ whole genome shotgun (WGS) entry which is preliminary data.</text>
</comment>
<evidence type="ECO:0000313" key="2">
    <source>
        <dbReference type="Proteomes" id="UP000050525"/>
    </source>
</evidence>
<evidence type="ECO:0000313" key="1">
    <source>
        <dbReference type="EMBL" id="KYO45171.1"/>
    </source>
</evidence>